<keyword evidence="6" id="KW-1185">Reference proteome</keyword>
<dbReference type="InterPro" id="IPR051487">
    <property type="entry name" value="Ser/Thr_Proteases_Immune/Dev"/>
</dbReference>
<dbReference type="GO" id="GO:0004252">
    <property type="term" value="F:serine-type endopeptidase activity"/>
    <property type="evidence" value="ECO:0007669"/>
    <property type="project" value="InterPro"/>
</dbReference>
<gene>
    <name evidence="5" type="ORF">AFUS01_LOCUS5211</name>
</gene>
<comment type="caution">
    <text evidence="5">The sequence shown here is derived from an EMBL/GenBank/DDBJ whole genome shotgun (WGS) entry which is preliminary data.</text>
</comment>
<dbReference type="AlphaFoldDB" id="A0A8J2J6Z6"/>
<dbReference type="PROSITE" id="PS50240">
    <property type="entry name" value="TRYPSIN_DOM"/>
    <property type="match status" value="1"/>
</dbReference>
<feature type="chain" id="PRO_5035218789" description="Peptidase S1 domain-containing protein" evidence="3">
    <location>
        <begin position="18"/>
        <end position="292"/>
    </location>
</feature>
<dbReference type="InterPro" id="IPR018114">
    <property type="entry name" value="TRYPSIN_HIS"/>
</dbReference>
<dbReference type="PROSITE" id="PS00134">
    <property type="entry name" value="TRYPSIN_HIS"/>
    <property type="match status" value="1"/>
</dbReference>
<proteinExistence type="inferred from homology"/>
<protein>
    <recommendedName>
        <fullName evidence="4">Peptidase S1 domain-containing protein</fullName>
    </recommendedName>
</protein>
<dbReference type="PANTHER" id="PTHR24256">
    <property type="entry name" value="TRYPTASE-RELATED"/>
    <property type="match status" value="1"/>
</dbReference>
<dbReference type="Proteomes" id="UP000708208">
    <property type="component" value="Unassembled WGS sequence"/>
</dbReference>
<sequence>MQSVFLFLSLIGSGVFATPIQSQRSYLAQLTLSQSHQNTRIFNGYTSDPIPYMVSIQKKWYGTIWSQHCGATLISADRLLTASHCFDEEEDSEYRAVFGTVENMKPGQEILYAGGVGTTEGTVFHANDNAVVQLPKRVNMDNTTVFPVCLAEKDSYPTDTYSVFGWGYYNCKELSPYLRYSMGKLVERQTCEKLYRQYSVFTSLHVGEGQLCSTFAATDGKGYFDDHADSGGPLVAVVGEDGNHIQIGIVSFGSEIQNEEVQCPDPRVPSVFSKVSAYQDFIKLHAPEAQFC</sequence>
<keyword evidence="1" id="KW-1015">Disulfide bond</keyword>
<evidence type="ECO:0000256" key="2">
    <source>
        <dbReference type="ARBA" id="ARBA00024195"/>
    </source>
</evidence>
<organism evidence="5 6">
    <name type="scientific">Allacma fusca</name>
    <dbReference type="NCBI Taxonomy" id="39272"/>
    <lineage>
        <taxon>Eukaryota</taxon>
        <taxon>Metazoa</taxon>
        <taxon>Ecdysozoa</taxon>
        <taxon>Arthropoda</taxon>
        <taxon>Hexapoda</taxon>
        <taxon>Collembola</taxon>
        <taxon>Symphypleona</taxon>
        <taxon>Sminthuridae</taxon>
        <taxon>Allacma</taxon>
    </lineage>
</organism>
<evidence type="ECO:0000313" key="6">
    <source>
        <dbReference type="Proteomes" id="UP000708208"/>
    </source>
</evidence>
<comment type="similarity">
    <text evidence="2">Belongs to the peptidase S1 family. CLIP subfamily.</text>
</comment>
<feature type="signal peptide" evidence="3">
    <location>
        <begin position="1"/>
        <end position="17"/>
    </location>
</feature>
<reference evidence="5" key="1">
    <citation type="submission" date="2021-06" db="EMBL/GenBank/DDBJ databases">
        <authorList>
            <person name="Hodson N. C."/>
            <person name="Mongue J. A."/>
            <person name="Jaron S. K."/>
        </authorList>
    </citation>
    <scope>NUCLEOTIDE SEQUENCE</scope>
</reference>
<evidence type="ECO:0000256" key="3">
    <source>
        <dbReference type="SAM" id="SignalP"/>
    </source>
</evidence>
<dbReference type="EMBL" id="CAJVCH010032943">
    <property type="protein sequence ID" value="CAG7713097.1"/>
    <property type="molecule type" value="Genomic_DNA"/>
</dbReference>
<dbReference type="InterPro" id="IPR001254">
    <property type="entry name" value="Trypsin_dom"/>
</dbReference>
<dbReference type="Pfam" id="PF00089">
    <property type="entry name" value="Trypsin"/>
    <property type="match status" value="1"/>
</dbReference>
<evidence type="ECO:0000256" key="1">
    <source>
        <dbReference type="ARBA" id="ARBA00023157"/>
    </source>
</evidence>
<dbReference type="SMART" id="SM00020">
    <property type="entry name" value="Tryp_SPc"/>
    <property type="match status" value="1"/>
</dbReference>
<evidence type="ECO:0000313" key="5">
    <source>
        <dbReference type="EMBL" id="CAG7713097.1"/>
    </source>
</evidence>
<keyword evidence="3" id="KW-0732">Signal</keyword>
<dbReference type="CDD" id="cd00190">
    <property type="entry name" value="Tryp_SPc"/>
    <property type="match status" value="1"/>
</dbReference>
<feature type="domain" description="Peptidase S1" evidence="4">
    <location>
        <begin position="41"/>
        <end position="287"/>
    </location>
</feature>
<dbReference type="GO" id="GO:0006508">
    <property type="term" value="P:proteolysis"/>
    <property type="evidence" value="ECO:0007669"/>
    <property type="project" value="InterPro"/>
</dbReference>
<accession>A0A8J2J6Z6</accession>
<name>A0A8J2J6Z6_9HEXA</name>
<evidence type="ECO:0000259" key="4">
    <source>
        <dbReference type="PROSITE" id="PS50240"/>
    </source>
</evidence>
<dbReference type="OrthoDB" id="7726766at2759"/>